<sequence length="189" mass="19548">MHAVRATTIGVLTAGTALLTAGTAVAAPPERGVISDTSTTTFTDFCGEPGLTVSAETHVEARYSVAPRRAGGLLYFMQHGTVEESLSVVAADGTVLRADVVTSTSRVLEKDLLVTDLGRGRLLVDLLATGNATTYGSDGKAIARNPGQVRFQLVIDAATGEVLEDRGLTKGSTGRTDDFCAAVVPELLG</sequence>
<dbReference type="OrthoDB" id="3788955at2"/>
<gene>
    <name evidence="2" type="ORF">SAMN05444351_1548</name>
</gene>
<dbReference type="AlphaFoldDB" id="A0A1M5G4J5"/>
<name>A0A1M5G4J5_9ACTN</name>
<dbReference type="Proteomes" id="UP000184471">
    <property type="component" value="Unassembled WGS sequence"/>
</dbReference>
<accession>A0A1M5G4J5</accession>
<feature type="signal peptide" evidence="1">
    <location>
        <begin position="1"/>
        <end position="26"/>
    </location>
</feature>
<dbReference type="STRING" id="1070870.SAMN05444351_1548"/>
<keyword evidence="3" id="KW-1185">Reference proteome</keyword>
<feature type="chain" id="PRO_5013177742" evidence="1">
    <location>
        <begin position="27"/>
        <end position="189"/>
    </location>
</feature>
<evidence type="ECO:0000313" key="3">
    <source>
        <dbReference type="Proteomes" id="UP000184471"/>
    </source>
</evidence>
<protein>
    <submittedName>
        <fullName evidence="2">Uncharacterized protein</fullName>
    </submittedName>
</protein>
<proteinExistence type="predicted"/>
<organism evidence="2 3">
    <name type="scientific">Geodermatophilus nigrescens</name>
    <dbReference type="NCBI Taxonomy" id="1070870"/>
    <lineage>
        <taxon>Bacteria</taxon>
        <taxon>Bacillati</taxon>
        <taxon>Actinomycetota</taxon>
        <taxon>Actinomycetes</taxon>
        <taxon>Geodermatophilales</taxon>
        <taxon>Geodermatophilaceae</taxon>
        <taxon>Geodermatophilus</taxon>
    </lineage>
</organism>
<keyword evidence="1" id="KW-0732">Signal</keyword>
<dbReference type="EMBL" id="FQVX01000001">
    <property type="protein sequence ID" value="SHF98740.1"/>
    <property type="molecule type" value="Genomic_DNA"/>
</dbReference>
<evidence type="ECO:0000313" key="2">
    <source>
        <dbReference type="EMBL" id="SHF98740.1"/>
    </source>
</evidence>
<evidence type="ECO:0000256" key="1">
    <source>
        <dbReference type="SAM" id="SignalP"/>
    </source>
</evidence>
<dbReference type="RefSeq" id="WP_073419388.1">
    <property type="nucleotide sequence ID" value="NZ_FQVX01000001.1"/>
</dbReference>
<reference evidence="2 3" key="1">
    <citation type="submission" date="2016-11" db="EMBL/GenBank/DDBJ databases">
        <authorList>
            <person name="Jaros S."/>
            <person name="Januszkiewicz K."/>
            <person name="Wedrychowicz H."/>
        </authorList>
    </citation>
    <scope>NUCLEOTIDE SEQUENCE [LARGE SCALE GENOMIC DNA]</scope>
    <source>
        <strain evidence="2 3">DSM 45408</strain>
    </source>
</reference>